<comment type="caution">
    <text evidence="1">The sequence shown here is derived from an EMBL/GenBank/DDBJ whole genome shotgun (WGS) entry which is preliminary data.</text>
</comment>
<dbReference type="InterPro" id="IPR011008">
    <property type="entry name" value="Dimeric_a/b-barrel"/>
</dbReference>
<protein>
    <recommendedName>
        <fullName evidence="3">Antibiotic biosynthesis monooxygenase</fullName>
    </recommendedName>
</protein>
<keyword evidence="2" id="KW-1185">Reference proteome</keyword>
<proteinExistence type="predicted"/>
<evidence type="ECO:0008006" key="3">
    <source>
        <dbReference type="Google" id="ProtNLM"/>
    </source>
</evidence>
<dbReference type="Gene3D" id="3.30.70.100">
    <property type="match status" value="1"/>
</dbReference>
<dbReference type="EMBL" id="JBHSFG010000013">
    <property type="protein sequence ID" value="MFC4464391.1"/>
    <property type="molecule type" value="Genomic_DNA"/>
</dbReference>
<name>A0ABV8YJ88_9ACTN</name>
<sequence>MRADIVWWDLSASGQTIESMREYLREESVAAFSAVPGLRFKMWLSDPDTNRWGAVLLWESDEASRQALPSRALELIGYPPAVAHGFDVEATTEGRYATEQLALQGLAFAEIADPCVRTQKTAPDPSRPPF</sequence>
<dbReference type="Proteomes" id="UP001596012">
    <property type="component" value="Unassembled WGS sequence"/>
</dbReference>
<dbReference type="RefSeq" id="WP_386339065.1">
    <property type="nucleotide sequence ID" value="NZ_JBHSFG010000013.1"/>
</dbReference>
<dbReference type="SUPFAM" id="SSF54909">
    <property type="entry name" value="Dimeric alpha+beta barrel"/>
    <property type="match status" value="1"/>
</dbReference>
<gene>
    <name evidence="1" type="ORF">ACFPH6_07400</name>
</gene>
<reference evidence="2" key="1">
    <citation type="journal article" date="2019" name="Int. J. Syst. Evol. Microbiol.">
        <title>The Global Catalogue of Microorganisms (GCM) 10K type strain sequencing project: providing services to taxonomists for standard genome sequencing and annotation.</title>
        <authorList>
            <consortium name="The Broad Institute Genomics Platform"/>
            <consortium name="The Broad Institute Genome Sequencing Center for Infectious Disease"/>
            <person name="Wu L."/>
            <person name="Ma J."/>
        </authorList>
    </citation>
    <scope>NUCLEOTIDE SEQUENCE [LARGE SCALE GENOMIC DNA]</scope>
    <source>
        <strain evidence="2">DT43</strain>
    </source>
</reference>
<evidence type="ECO:0000313" key="1">
    <source>
        <dbReference type="EMBL" id="MFC4464391.1"/>
    </source>
</evidence>
<accession>A0ABV8YJ88</accession>
<organism evidence="1 2">
    <name type="scientific">Streptomyces xiangluensis</name>
    <dbReference type="NCBI Taxonomy" id="2665720"/>
    <lineage>
        <taxon>Bacteria</taxon>
        <taxon>Bacillati</taxon>
        <taxon>Actinomycetota</taxon>
        <taxon>Actinomycetes</taxon>
        <taxon>Kitasatosporales</taxon>
        <taxon>Streptomycetaceae</taxon>
        <taxon>Streptomyces</taxon>
    </lineage>
</organism>
<evidence type="ECO:0000313" key="2">
    <source>
        <dbReference type="Proteomes" id="UP001596012"/>
    </source>
</evidence>